<evidence type="ECO:0000256" key="1">
    <source>
        <dbReference type="SAM" id="Phobius"/>
    </source>
</evidence>
<evidence type="ECO:0000313" key="3">
    <source>
        <dbReference type="Proteomes" id="UP000197679"/>
    </source>
</evidence>
<proteinExistence type="predicted"/>
<dbReference type="RefSeq" id="WP_124216886.1">
    <property type="nucleotide sequence ID" value="NZ_CP019964.1"/>
</dbReference>
<dbReference type="EMBL" id="CP019964">
    <property type="protein sequence ID" value="ASI13806.1"/>
    <property type="molecule type" value="Genomic_DNA"/>
</dbReference>
<feature type="transmembrane region" description="Helical" evidence="1">
    <location>
        <begin position="58"/>
        <end position="82"/>
    </location>
</feature>
<accession>A0A218NMY2</accession>
<name>A0A218NMY2_9ARCH</name>
<keyword evidence="1" id="KW-0472">Membrane</keyword>
<dbReference type="GeneID" id="33314050"/>
<reference evidence="2 3" key="1">
    <citation type="journal article" date="2017" name="Nat. Commun.">
        <title>'ARMAN' archaea depend on association with euryarchaeal host in culture and in situ.</title>
        <authorList>
            <person name="Golyshina O."/>
            <person name="Toshchakov S."/>
            <person name="Makarova K."/>
            <person name="Gavrilov S."/>
            <person name="Korzhenkov A."/>
            <person name="La Cono V."/>
            <person name="Arcadi E."/>
            <person name="Nechitaylo T."/>
            <person name="Ferrer M."/>
            <person name="Kublanov I."/>
            <person name="Wolf Y."/>
            <person name="Yakimov M."/>
            <person name="Golyshin P."/>
            <person name="Slesarev A."/>
            <person name="Kozyavkin S."/>
        </authorList>
    </citation>
    <scope>NUCLEOTIDE SEQUENCE [LARGE SCALE GENOMIC DNA]</scope>
    <source>
        <strain evidence="2 3">Mia14</strain>
    </source>
</reference>
<keyword evidence="1" id="KW-1133">Transmembrane helix</keyword>
<feature type="transmembrane region" description="Helical" evidence="1">
    <location>
        <begin position="21"/>
        <end position="38"/>
    </location>
</feature>
<protein>
    <submittedName>
        <fullName evidence="2">Multipass membrane protein</fullName>
    </submittedName>
</protein>
<dbReference type="KEGG" id="marh:Mia14_0492"/>
<keyword evidence="3" id="KW-1185">Reference proteome</keyword>
<dbReference type="Proteomes" id="UP000197679">
    <property type="component" value="Chromosome"/>
</dbReference>
<organism evidence="2 3">
    <name type="scientific">Candidatus Mancarchaeum acidiphilum</name>
    <dbReference type="NCBI Taxonomy" id="1920749"/>
    <lineage>
        <taxon>Archaea</taxon>
        <taxon>Candidatus Micrarchaeota</taxon>
        <taxon>Candidatus Mancarchaeum</taxon>
    </lineage>
</organism>
<feature type="transmembrane region" description="Helical" evidence="1">
    <location>
        <begin position="94"/>
        <end position="123"/>
    </location>
</feature>
<dbReference type="AlphaFoldDB" id="A0A218NMY2"/>
<sequence length="138" mass="14896">MVSKKTSSLKMNHNGFKVRGDLFALEFIGSLFYLYLIYLIGANVMPVSTLLSTGSASFWLAVLPAVAVVAGVALFFHSFTYLFGGYNKISTLKLATVAGFAFFALTIGVAGGYFVVALIGFILTEVAAYMVHVEKDKE</sequence>
<evidence type="ECO:0000313" key="2">
    <source>
        <dbReference type="EMBL" id="ASI13806.1"/>
    </source>
</evidence>
<keyword evidence="1" id="KW-0812">Transmembrane</keyword>
<gene>
    <name evidence="2" type="ORF">Mia14_0492</name>
</gene>